<gene>
    <name evidence="2" type="ORF">ILEXP_LOCUS10767</name>
    <name evidence="3" type="ORF">ILEXP_LOCUS10769</name>
</gene>
<protein>
    <submittedName>
        <fullName evidence="2">Uncharacterized protein</fullName>
    </submittedName>
</protein>
<evidence type="ECO:0000313" key="4">
    <source>
        <dbReference type="Proteomes" id="UP001642360"/>
    </source>
</evidence>
<feature type="compositionally biased region" description="Polar residues" evidence="1">
    <location>
        <begin position="41"/>
        <end position="53"/>
    </location>
</feature>
<comment type="caution">
    <text evidence="2">The sequence shown here is derived from an EMBL/GenBank/DDBJ whole genome shotgun (WGS) entry which is preliminary data.</text>
</comment>
<evidence type="ECO:0000313" key="2">
    <source>
        <dbReference type="EMBL" id="CAK9143070.1"/>
    </source>
</evidence>
<dbReference type="EMBL" id="CAUOFW020001280">
    <property type="protein sequence ID" value="CAK9143070.1"/>
    <property type="molecule type" value="Genomic_DNA"/>
</dbReference>
<proteinExistence type="predicted"/>
<evidence type="ECO:0000256" key="1">
    <source>
        <dbReference type="SAM" id="MobiDB-lite"/>
    </source>
</evidence>
<accession>A0ABC8RHQ3</accession>
<dbReference type="AlphaFoldDB" id="A0ABC8RHQ3"/>
<organism evidence="2 4">
    <name type="scientific">Ilex paraguariensis</name>
    <name type="common">yerba mate</name>
    <dbReference type="NCBI Taxonomy" id="185542"/>
    <lineage>
        <taxon>Eukaryota</taxon>
        <taxon>Viridiplantae</taxon>
        <taxon>Streptophyta</taxon>
        <taxon>Embryophyta</taxon>
        <taxon>Tracheophyta</taxon>
        <taxon>Spermatophyta</taxon>
        <taxon>Magnoliopsida</taxon>
        <taxon>eudicotyledons</taxon>
        <taxon>Gunneridae</taxon>
        <taxon>Pentapetalae</taxon>
        <taxon>asterids</taxon>
        <taxon>campanulids</taxon>
        <taxon>Aquifoliales</taxon>
        <taxon>Aquifoliaceae</taxon>
        <taxon>Ilex</taxon>
    </lineage>
</organism>
<evidence type="ECO:0000313" key="3">
    <source>
        <dbReference type="EMBL" id="CAK9143072.1"/>
    </source>
</evidence>
<feature type="region of interest" description="Disordered" evidence="1">
    <location>
        <begin position="30"/>
        <end position="71"/>
    </location>
</feature>
<keyword evidence="4" id="KW-1185">Reference proteome</keyword>
<name>A0ABC8RHQ3_9AQUA</name>
<reference evidence="2 4" key="1">
    <citation type="submission" date="2024-02" db="EMBL/GenBank/DDBJ databases">
        <authorList>
            <person name="Vignale AGUSTIN F."/>
            <person name="Sosa J E."/>
            <person name="Modenutti C."/>
        </authorList>
    </citation>
    <scope>NUCLEOTIDE SEQUENCE [LARGE SCALE GENOMIC DNA]</scope>
</reference>
<dbReference type="Proteomes" id="UP001642360">
    <property type="component" value="Unassembled WGS sequence"/>
</dbReference>
<sequence>MKDTSWWLSQEAVLQHYKDSEDQLHEKLGEIRQEEEIPPNSDVTQERTSTVSNGELEHHKGDQPENGSSNLKYVNIVLERKKKT</sequence>
<dbReference type="EMBL" id="CAUOFW020001280">
    <property type="protein sequence ID" value="CAK9143072.1"/>
    <property type="molecule type" value="Genomic_DNA"/>
</dbReference>